<organism evidence="2 3">
    <name type="scientific">Peteryoungia desertarenae</name>
    <dbReference type="NCBI Taxonomy" id="1813451"/>
    <lineage>
        <taxon>Bacteria</taxon>
        <taxon>Pseudomonadati</taxon>
        <taxon>Pseudomonadota</taxon>
        <taxon>Alphaproteobacteria</taxon>
        <taxon>Hyphomicrobiales</taxon>
        <taxon>Rhizobiaceae</taxon>
        <taxon>Peteryoungia</taxon>
    </lineage>
</organism>
<sequence length="247" mass="28274">MDIENLRPELRSYAARFNPVRPAHLGTRYNEDGVFLPEPGNTVVCHLTSGSDSHAAIEAARQRFLAMPDANLLAFTPVSSLHMTLFQGIIEYRRRQPYWPEDLPLETPIDDMTALFLDRLAGFEAPGPFAVEVTDATPAGLALDGVTPEDRATLKLWRDRLANIFGYRHPDHDDYIFHITFAYPLSRFGDEAILRWQDMLADLVREIRERAPLIELNPPAFCSFADMNHFEELLVLEPSRWRANRNR</sequence>
<dbReference type="SUPFAM" id="SSF55144">
    <property type="entry name" value="LigT-like"/>
    <property type="match status" value="1"/>
</dbReference>
<keyword evidence="3" id="KW-1185">Reference proteome</keyword>
<dbReference type="InterPro" id="IPR009097">
    <property type="entry name" value="Cyclic_Pdiesterase"/>
</dbReference>
<dbReference type="InterPro" id="IPR015069">
    <property type="entry name" value="2H-PEstase_DUF1868"/>
</dbReference>
<name>A0ABX6QRU7_9HYPH</name>
<feature type="domain" description="DUF1868" evidence="1">
    <location>
        <begin position="28"/>
        <end position="140"/>
    </location>
</feature>
<accession>A0ABX6QRU7</accession>
<evidence type="ECO:0000313" key="2">
    <source>
        <dbReference type="EMBL" id="QLF70922.1"/>
    </source>
</evidence>
<dbReference type="Gene3D" id="3.90.1140.10">
    <property type="entry name" value="Cyclic phosphodiesterase"/>
    <property type="match status" value="1"/>
</dbReference>
<dbReference type="EMBL" id="CP058350">
    <property type="protein sequence ID" value="QLF70922.1"/>
    <property type="molecule type" value="Genomic_DNA"/>
</dbReference>
<evidence type="ECO:0000313" key="3">
    <source>
        <dbReference type="Proteomes" id="UP000308530"/>
    </source>
</evidence>
<dbReference type="RefSeq" id="WP_138286497.1">
    <property type="nucleotide sequence ID" value="NZ_CP058350.1"/>
</dbReference>
<gene>
    <name evidence="2" type="ORF">FE840_015985</name>
</gene>
<protein>
    <submittedName>
        <fullName evidence="2">DUF1868 domain-containing protein</fullName>
    </submittedName>
</protein>
<dbReference type="Proteomes" id="UP000308530">
    <property type="component" value="Chromosome"/>
</dbReference>
<reference evidence="2 3" key="1">
    <citation type="submission" date="2020-06" db="EMBL/GenBank/DDBJ databases">
        <title>Genome sequence of Rhizobium sp strain ADMK78.</title>
        <authorList>
            <person name="Rahi P."/>
        </authorList>
    </citation>
    <scope>NUCLEOTIDE SEQUENCE [LARGE SCALE GENOMIC DNA]</scope>
    <source>
        <strain evidence="2 3">ADMK78</strain>
    </source>
</reference>
<dbReference type="Pfam" id="PF08975">
    <property type="entry name" value="2H-phosphodiest"/>
    <property type="match status" value="1"/>
</dbReference>
<proteinExistence type="predicted"/>
<evidence type="ECO:0000259" key="1">
    <source>
        <dbReference type="Pfam" id="PF08975"/>
    </source>
</evidence>